<dbReference type="Proteomes" id="UP001638806">
    <property type="component" value="Unassembled WGS sequence"/>
</dbReference>
<evidence type="ECO:0000313" key="1">
    <source>
        <dbReference type="EMBL" id="KAL3959206.1"/>
    </source>
</evidence>
<comment type="caution">
    <text evidence="1">The sequence shown here is derived from an EMBL/GenBank/DDBJ whole genome shotgun (WGS) entry which is preliminary data.</text>
</comment>
<gene>
    <name evidence="1" type="ORF">ACCO45_007368</name>
</gene>
<protein>
    <submittedName>
        <fullName evidence="1">Uncharacterized protein</fullName>
    </submittedName>
</protein>
<proteinExistence type="predicted"/>
<dbReference type="EMBL" id="JBGNUJ010000006">
    <property type="protein sequence ID" value="KAL3959206.1"/>
    <property type="molecule type" value="Genomic_DNA"/>
</dbReference>
<name>A0ACC4DS63_PURLI</name>
<organism evidence="1 2">
    <name type="scientific">Purpureocillium lilacinum</name>
    <name type="common">Paecilomyces lilacinus</name>
    <dbReference type="NCBI Taxonomy" id="33203"/>
    <lineage>
        <taxon>Eukaryota</taxon>
        <taxon>Fungi</taxon>
        <taxon>Dikarya</taxon>
        <taxon>Ascomycota</taxon>
        <taxon>Pezizomycotina</taxon>
        <taxon>Sordariomycetes</taxon>
        <taxon>Hypocreomycetidae</taxon>
        <taxon>Hypocreales</taxon>
        <taxon>Ophiocordycipitaceae</taxon>
        <taxon>Purpureocillium</taxon>
    </lineage>
</organism>
<reference evidence="1" key="1">
    <citation type="submission" date="2024-12" db="EMBL/GenBank/DDBJ databases">
        <title>Comparative genomics and development of molecular markers within Purpureocillium lilacinum and among Purpureocillium species.</title>
        <authorList>
            <person name="Yeh Z.-Y."/>
            <person name="Ni N.-T."/>
            <person name="Lo P.-H."/>
            <person name="Mushyakhwo K."/>
            <person name="Lin C.-F."/>
            <person name="Nai Y.-S."/>
        </authorList>
    </citation>
    <scope>NUCLEOTIDE SEQUENCE</scope>
    <source>
        <strain evidence="1">NCHU-NPUST-175</strain>
    </source>
</reference>
<accession>A0ACC4DS63</accession>
<keyword evidence="2" id="KW-1185">Reference proteome</keyword>
<sequence length="245" mass="27175">MILGKHRATSSPEFREYVRSAQFGLIVFPGFAGSGKTTAASIMVNAMLAGPHIKRVYVSAPTNAAVSHICRRINQVRVELTQECGNDNEVSRLRQAVVLRGYQLEIEEDQVMQRLRAPRDQHRSGMADSFWHPSAWTLDNSLAFFTLQALGFVSDEVPRLDRQSSPLLLTLRDSLATCNRTAGLLSLASGKITPEEYLAGQQCSKDNFRELQRKVASCASVICTTLKHRQIHSSNHSKGRATSSF</sequence>
<evidence type="ECO:0000313" key="2">
    <source>
        <dbReference type="Proteomes" id="UP001638806"/>
    </source>
</evidence>